<keyword evidence="3" id="KW-1185">Reference proteome</keyword>
<dbReference type="RefSeq" id="WP_219797949.1">
    <property type="nucleotide sequence ID" value="NZ_CP080095.1"/>
</dbReference>
<dbReference type="InterPro" id="IPR055507">
    <property type="entry name" value="DUF7079"/>
</dbReference>
<dbReference type="Pfam" id="PF23296">
    <property type="entry name" value="DUF7079"/>
    <property type="match status" value="1"/>
</dbReference>
<proteinExistence type="predicted"/>
<dbReference type="Proteomes" id="UP000826462">
    <property type="component" value="Chromosome 1"/>
</dbReference>
<name>A0ABX8UMK0_9BURK</name>
<protein>
    <recommendedName>
        <fullName evidence="1">DUF7079 domain-containing protein</fullName>
    </recommendedName>
</protein>
<organism evidence="2 3">
    <name type="scientific">Paraburkholderia edwinii</name>
    <dbReference type="NCBI Taxonomy" id="2861782"/>
    <lineage>
        <taxon>Bacteria</taxon>
        <taxon>Pseudomonadati</taxon>
        <taxon>Pseudomonadota</taxon>
        <taxon>Betaproteobacteria</taxon>
        <taxon>Burkholderiales</taxon>
        <taxon>Burkholderiaceae</taxon>
        <taxon>Paraburkholderia</taxon>
    </lineage>
</organism>
<evidence type="ECO:0000313" key="2">
    <source>
        <dbReference type="EMBL" id="QYD68562.1"/>
    </source>
</evidence>
<dbReference type="EMBL" id="CP080095">
    <property type="protein sequence ID" value="QYD68562.1"/>
    <property type="molecule type" value="Genomic_DNA"/>
</dbReference>
<reference evidence="2 3" key="1">
    <citation type="submission" date="2021-07" db="EMBL/GenBank/DDBJ databases">
        <title>Paraburkholderia edwinii protects Aspergillus sp. from phenazines by acting as a toxin sponge.</title>
        <authorList>
            <person name="Dahlstrom K.M."/>
            <person name="Newman D.K."/>
        </authorList>
    </citation>
    <scope>NUCLEOTIDE SEQUENCE [LARGE SCALE GENOMIC DNA]</scope>
    <source>
        <strain evidence="2 3">Pe01</strain>
    </source>
</reference>
<evidence type="ECO:0000313" key="3">
    <source>
        <dbReference type="Proteomes" id="UP000826462"/>
    </source>
</evidence>
<sequence length="113" mass="13158">MSEFFVDNEIDYDREVAMIDQYSWSDLKQIFFREVAPVCGPNLMTPVPPVWAGFEPDWVVTEISANLAKRERSWAGRISYEAGVLYHRIRCAEVWAEVERAMVRRRANWSGGK</sequence>
<gene>
    <name evidence="2" type="ORF">KZJ38_20375</name>
</gene>
<accession>A0ABX8UMK0</accession>
<evidence type="ECO:0000259" key="1">
    <source>
        <dbReference type="Pfam" id="PF23296"/>
    </source>
</evidence>
<feature type="domain" description="DUF7079" evidence="1">
    <location>
        <begin position="1"/>
        <end position="100"/>
    </location>
</feature>